<dbReference type="Pfam" id="PF02358">
    <property type="entry name" value="Trehalose_PPase"/>
    <property type="match status" value="1"/>
</dbReference>
<evidence type="ECO:0000256" key="2">
    <source>
        <dbReference type="ARBA" id="ARBA00024179"/>
    </source>
</evidence>
<dbReference type="Proteomes" id="UP001499978">
    <property type="component" value="Unassembled WGS sequence"/>
</dbReference>
<comment type="caution">
    <text evidence="4">The sequence shown here is derived from an EMBL/GenBank/DDBJ whole genome shotgun (WGS) entry which is preliminary data.</text>
</comment>
<sequence length="298" mass="31671">MPPALPRGALLTDPRSASCAHPGRVAPGQTVAGGAIPGQRAVLPRGWTALRDDPRGARLFFDFDGTLAAIAADPARVRPVAGAIAALTRLNELVGRVAIVSARPVRFLHDQFGGLVDLYGLYGLESFRDGRRHTHPEAERWRPVIADVAARAAEMMPPAQVEAKGLSVALHYRTTPGLADRITSWGRGRANELGLRCQPGRMVMELKPPIAYDKGDVVRAALGDASAAWFCGDDVADLRAFQALDERSAADPSFAALRVAVANPETGAELTDAADLTVSSPPALISLLDDLAADLRRR</sequence>
<dbReference type="InterPro" id="IPR023214">
    <property type="entry name" value="HAD_sf"/>
</dbReference>
<dbReference type="InterPro" id="IPR044651">
    <property type="entry name" value="OTSB-like"/>
</dbReference>
<evidence type="ECO:0000313" key="5">
    <source>
        <dbReference type="Proteomes" id="UP001499978"/>
    </source>
</evidence>
<keyword evidence="3" id="KW-0479">Metal-binding</keyword>
<evidence type="ECO:0000313" key="4">
    <source>
        <dbReference type="EMBL" id="GAA2514879.1"/>
    </source>
</evidence>
<dbReference type="SUPFAM" id="SSF56784">
    <property type="entry name" value="HAD-like"/>
    <property type="match status" value="1"/>
</dbReference>
<dbReference type="Gene3D" id="3.40.50.1000">
    <property type="entry name" value="HAD superfamily/HAD-like"/>
    <property type="match status" value="1"/>
</dbReference>
<keyword evidence="5" id="KW-1185">Reference proteome</keyword>
<keyword evidence="1 3" id="KW-0378">Hydrolase</keyword>
<comment type="catalytic activity">
    <reaction evidence="3">
        <text>alpha,alpha-trehalose 6-phosphate + H2O = alpha,alpha-trehalose + phosphate</text>
        <dbReference type="Rhea" id="RHEA:23420"/>
        <dbReference type="ChEBI" id="CHEBI:15377"/>
        <dbReference type="ChEBI" id="CHEBI:16551"/>
        <dbReference type="ChEBI" id="CHEBI:43474"/>
        <dbReference type="ChEBI" id="CHEBI:58429"/>
        <dbReference type="EC" id="3.1.3.12"/>
    </reaction>
</comment>
<dbReference type="PANTHER" id="PTHR43768">
    <property type="entry name" value="TREHALOSE 6-PHOSPHATE PHOSPHATASE"/>
    <property type="match status" value="1"/>
</dbReference>
<dbReference type="RefSeq" id="WP_344168662.1">
    <property type="nucleotide sequence ID" value="NZ_BAAARY010000003.1"/>
</dbReference>
<comment type="cofactor">
    <cofactor evidence="3">
        <name>Mg(2+)</name>
        <dbReference type="ChEBI" id="CHEBI:18420"/>
    </cofactor>
</comment>
<dbReference type="InterPro" id="IPR036412">
    <property type="entry name" value="HAD-like_sf"/>
</dbReference>
<dbReference type="EMBL" id="BAAARY010000003">
    <property type="protein sequence ID" value="GAA2514879.1"/>
    <property type="molecule type" value="Genomic_DNA"/>
</dbReference>
<keyword evidence="3" id="KW-0460">Magnesium</keyword>
<dbReference type="EC" id="3.1.3.12" evidence="3"/>
<protein>
    <recommendedName>
        <fullName evidence="3">Trehalose 6-phosphate phosphatase</fullName>
        <ecNumber evidence="3">3.1.3.12</ecNumber>
    </recommendedName>
</protein>
<evidence type="ECO:0000256" key="1">
    <source>
        <dbReference type="ARBA" id="ARBA00022801"/>
    </source>
</evidence>
<name>A0ABP6AD27_9ACTN</name>
<gene>
    <name evidence="4" type="ORF">GCM10010201_08900</name>
</gene>
<dbReference type="InterPro" id="IPR003337">
    <property type="entry name" value="Trehalose_PPase"/>
</dbReference>
<comment type="pathway">
    <text evidence="3">Glycan biosynthesis; trehalose biosynthesis.</text>
</comment>
<dbReference type="NCBIfam" id="TIGR00685">
    <property type="entry name" value="T6PP"/>
    <property type="match status" value="1"/>
</dbReference>
<dbReference type="Gene3D" id="3.30.70.1020">
    <property type="entry name" value="Trehalose-6-phosphate phosphatase related protein, domain 2"/>
    <property type="match status" value="1"/>
</dbReference>
<organism evidence="4 5">
    <name type="scientific">Pilimelia columellifera subsp. columellifera</name>
    <dbReference type="NCBI Taxonomy" id="706583"/>
    <lineage>
        <taxon>Bacteria</taxon>
        <taxon>Bacillati</taxon>
        <taxon>Actinomycetota</taxon>
        <taxon>Actinomycetes</taxon>
        <taxon>Micromonosporales</taxon>
        <taxon>Micromonosporaceae</taxon>
        <taxon>Pilimelia</taxon>
    </lineage>
</organism>
<proteinExistence type="inferred from homology"/>
<dbReference type="PANTHER" id="PTHR43768:SF3">
    <property type="entry name" value="TREHALOSE 6-PHOSPHATE PHOSPHATASE"/>
    <property type="match status" value="1"/>
</dbReference>
<accession>A0ABP6AD27</accession>
<evidence type="ECO:0000256" key="3">
    <source>
        <dbReference type="RuleBase" id="RU361117"/>
    </source>
</evidence>
<reference evidence="5" key="1">
    <citation type="journal article" date="2019" name="Int. J. Syst. Evol. Microbiol.">
        <title>The Global Catalogue of Microorganisms (GCM) 10K type strain sequencing project: providing services to taxonomists for standard genome sequencing and annotation.</title>
        <authorList>
            <consortium name="The Broad Institute Genomics Platform"/>
            <consortium name="The Broad Institute Genome Sequencing Center for Infectious Disease"/>
            <person name="Wu L."/>
            <person name="Ma J."/>
        </authorList>
    </citation>
    <scope>NUCLEOTIDE SEQUENCE [LARGE SCALE GENOMIC DNA]</scope>
    <source>
        <strain evidence="5">JCM 3367</strain>
    </source>
</reference>
<comment type="similarity">
    <text evidence="3">Belongs to the trehalose phosphatase family.</text>
</comment>
<comment type="function">
    <text evidence="2 3">Removes the phosphate from trehalose 6-phosphate to produce free trehalose.</text>
</comment>